<dbReference type="PRINTS" id="PR00162">
    <property type="entry name" value="RIESKE"/>
</dbReference>
<dbReference type="Pfam" id="PF01266">
    <property type="entry name" value="DAO"/>
    <property type="match status" value="1"/>
</dbReference>
<dbReference type="Pfam" id="PF00355">
    <property type="entry name" value="Rieske"/>
    <property type="match status" value="1"/>
</dbReference>
<keyword evidence="4" id="KW-0411">Iron-sulfur</keyword>
<dbReference type="PROSITE" id="PS51296">
    <property type="entry name" value="RIESKE"/>
    <property type="match status" value="1"/>
</dbReference>
<evidence type="ECO:0000256" key="5">
    <source>
        <dbReference type="ARBA" id="ARBA00023157"/>
    </source>
</evidence>
<dbReference type="Gene3D" id="2.102.10.10">
    <property type="entry name" value="Rieske [2Fe-2S] iron-sulphur domain"/>
    <property type="match status" value="1"/>
</dbReference>
<comment type="caution">
    <text evidence="8">The sequence shown here is derived from an EMBL/GenBank/DDBJ whole genome shotgun (WGS) entry which is preliminary data.</text>
</comment>
<accession>A0ABX1C7M8</accession>
<evidence type="ECO:0000256" key="2">
    <source>
        <dbReference type="ARBA" id="ARBA00022723"/>
    </source>
</evidence>
<evidence type="ECO:0000313" key="9">
    <source>
        <dbReference type="Proteomes" id="UP000695264"/>
    </source>
</evidence>
<feature type="region of interest" description="Disordered" evidence="6">
    <location>
        <begin position="1"/>
        <end position="39"/>
    </location>
</feature>
<dbReference type="InterPro" id="IPR036922">
    <property type="entry name" value="Rieske_2Fe-2S_sf"/>
</dbReference>
<dbReference type="InterPro" id="IPR005805">
    <property type="entry name" value="Rieske_Fe-S_prot_C"/>
</dbReference>
<name>A0ABX1C7M8_9ACTN</name>
<evidence type="ECO:0000256" key="4">
    <source>
        <dbReference type="ARBA" id="ARBA00023014"/>
    </source>
</evidence>
<keyword evidence="3" id="KW-0408">Iron</keyword>
<proteinExistence type="predicted"/>
<dbReference type="SUPFAM" id="SSF51905">
    <property type="entry name" value="FAD/NAD(P)-binding domain"/>
    <property type="match status" value="1"/>
</dbReference>
<dbReference type="Gene3D" id="3.30.9.10">
    <property type="entry name" value="D-Amino Acid Oxidase, subunit A, domain 2"/>
    <property type="match status" value="1"/>
</dbReference>
<dbReference type="InterPro" id="IPR036188">
    <property type="entry name" value="FAD/NAD-bd_sf"/>
</dbReference>
<evidence type="ECO:0000313" key="8">
    <source>
        <dbReference type="EMBL" id="NJQ03942.1"/>
    </source>
</evidence>
<dbReference type="InterPro" id="IPR038010">
    <property type="entry name" value="YhfW_C"/>
</dbReference>
<dbReference type="CDD" id="cd03477">
    <property type="entry name" value="Rieske_YhfW_C"/>
    <property type="match status" value="1"/>
</dbReference>
<dbReference type="InterPro" id="IPR006076">
    <property type="entry name" value="FAD-dep_OxRdtase"/>
</dbReference>
<dbReference type="InterPro" id="IPR017941">
    <property type="entry name" value="Rieske_2Fe-2S"/>
</dbReference>
<evidence type="ECO:0000256" key="6">
    <source>
        <dbReference type="SAM" id="MobiDB-lite"/>
    </source>
</evidence>
<keyword evidence="1" id="KW-0001">2Fe-2S</keyword>
<evidence type="ECO:0000259" key="7">
    <source>
        <dbReference type="PROSITE" id="PS51296"/>
    </source>
</evidence>
<dbReference type="SUPFAM" id="SSF50022">
    <property type="entry name" value="ISP domain"/>
    <property type="match status" value="1"/>
</dbReference>
<keyword evidence="5" id="KW-1015">Disulfide bond</keyword>
<dbReference type="Proteomes" id="UP000695264">
    <property type="component" value="Unassembled WGS sequence"/>
</dbReference>
<evidence type="ECO:0000256" key="3">
    <source>
        <dbReference type="ARBA" id="ARBA00023004"/>
    </source>
</evidence>
<sequence length="540" mass="58067">MTDLPGTSEPNEPPTQRARHTRPERPGQPEAHSVDRTPATYESYWIDTTPRTAHPPLEGELETDVVVVGGGVAGLCTAWELARAGLGVVVLEADRIAAGVTGYTTAKVSALHTLVYDRLRGTRGAEAARHYARSQQDAVEHVAATASDLGIDCELERQPSYTYFRDASRTAELEAEARAAAEAGLPATYVTETGLPFPIAGAVRVDDQLQFHPRRYLLALAEDLMARGGRIFERSRVTGLDEGKPCRVTTENGATVTARDVVVATHYPVFDRSLGFARLSPHRELVVAGPIPADRDPAGMYITPDEGKRSVRTAPGPDGRRLLIVTGESFLPGTADADERFARLAAWTAEHFPEAEITYRWATQDNSSTDTVPLIGPLHPGARHAWVATGFGGWGMSSGVLSGRLLTGLIRGDAPEWAGLYDPRRLLSTLREGGKLLSHQATVAKHLVAGEFRPSFTDSVADVPPGAGAVVRVRGRSCAVYRDEEGAVHAVSARCTHMGCMVAFNAGERAWECPCHGSRFGVDGEVIQGPAVRPLTPRDV</sequence>
<dbReference type="EMBL" id="JAATEN010000035">
    <property type="protein sequence ID" value="NJQ03942.1"/>
    <property type="molecule type" value="Genomic_DNA"/>
</dbReference>
<keyword evidence="2" id="KW-0479">Metal-binding</keyword>
<evidence type="ECO:0000256" key="1">
    <source>
        <dbReference type="ARBA" id="ARBA00022714"/>
    </source>
</evidence>
<gene>
    <name evidence="8" type="ORF">HCK00_26395</name>
</gene>
<protein>
    <submittedName>
        <fullName evidence="8">FAD-dependent oxidoreductase</fullName>
    </submittedName>
</protein>
<dbReference type="PANTHER" id="PTHR13847">
    <property type="entry name" value="SARCOSINE DEHYDROGENASE-RELATED"/>
    <property type="match status" value="1"/>
</dbReference>
<feature type="domain" description="Rieske" evidence="7">
    <location>
        <begin position="455"/>
        <end position="540"/>
    </location>
</feature>
<feature type="compositionally biased region" description="Basic and acidic residues" evidence="6">
    <location>
        <begin position="21"/>
        <end position="35"/>
    </location>
</feature>
<organism evidence="8 9">
    <name type="scientific">Streptomyces zingiberis</name>
    <dbReference type="NCBI Taxonomy" id="2053010"/>
    <lineage>
        <taxon>Bacteria</taxon>
        <taxon>Bacillati</taxon>
        <taxon>Actinomycetota</taxon>
        <taxon>Actinomycetes</taxon>
        <taxon>Kitasatosporales</taxon>
        <taxon>Streptomycetaceae</taxon>
        <taxon>Streptomyces</taxon>
    </lineage>
</organism>
<dbReference type="PANTHER" id="PTHR13847:SF274">
    <property type="entry name" value="RIESKE 2FE-2S IRON-SULFUR PROTEIN YHFW-RELATED"/>
    <property type="match status" value="1"/>
</dbReference>
<reference evidence="8 9" key="1">
    <citation type="submission" date="2020-03" db="EMBL/GenBank/DDBJ databases">
        <title>WGS of actinomycetes isolated from Thailand.</title>
        <authorList>
            <person name="Thawai C."/>
        </authorList>
    </citation>
    <scope>NUCLEOTIDE SEQUENCE [LARGE SCALE GENOMIC DNA]</scope>
    <source>
        <strain evidence="8 9">PLAI 1-29</strain>
    </source>
</reference>
<dbReference type="Gene3D" id="3.50.50.60">
    <property type="entry name" value="FAD/NAD(P)-binding domain"/>
    <property type="match status" value="1"/>
</dbReference>
<keyword evidence="9" id="KW-1185">Reference proteome</keyword>